<comment type="caution">
    <text evidence="2">The sequence shown here is derived from an EMBL/GenBank/DDBJ whole genome shotgun (WGS) entry which is preliminary data.</text>
</comment>
<keyword evidence="1" id="KW-0812">Transmembrane</keyword>
<gene>
    <name evidence="2" type="ORF">MNKW57_10540</name>
</gene>
<keyword evidence="3" id="KW-1185">Reference proteome</keyword>
<sequence>MQANNKQHALKRITAASCLLAMLVNLSACGYVLYPERKGQQGGRLDPVVILLDGAALLFGVLPGVVAFAVDITNGTIYLPPGGTSAIERHLSAVDQEEVDTVMDEYGQVWHKMPMNLLAPGAEDMQQVTMTLSDLAGTEVAAQDIVWFDNLAALHAANQNSVASR</sequence>
<organism evidence="2 3">
    <name type="scientific">Biformimicrobium ophioploci</name>
    <dbReference type="NCBI Taxonomy" id="3036711"/>
    <lineage>
        <taxon>Bacteria</taxon>
        <taxon>Pseudomonadati</taxon>
        <taxon>Pseudomonadota</taxon>
        <taxon>Gammaproteobacteria</taxon>
        <taxon>Cellvibrionales</taxon>
        <taxon>Microbulbiferaceae</taxon>
        <taxon>Biformimicrobium</taxon>
    </lineage>
</organism>
<feature type="transmembrane region" description="Helical" evidence="1">
    <location>
        <begin position="49"/>
        <end position="70"/>
    </location>
</feature>
<accession>A0ABQ6LXA1</accession>
<protein>
    <submittedName>
        <fullName evidence="2">Uncharacterized protein</fullName>
    </submittedName>
</protein>
<keyword evidence="1" id="KW-0472">Membrane</keyword>
<feature type="transmembrane region" description="Helical" evidence="1">
    <location>
        <begin position="12"/>
        <end position="34"/>
    </location>
</feature>
<proteinExistence type="predicted"/>
<name>A0ABQ6LXA1_9GAMM</name>
<keyword evidence="1" id="KW-1133">Transmembrane helix</keyword>
<evidence type="ECO:0000256" key="1">
    <source>
        <dbReference type="SAM" id="Phobius"/>
    </source>
</evidence>
<dbReference type="EMBL" id="BSYJ01000002">
    <property type="protein sequence ID" value="GMG86733.1"/>
    <property type="molecule type" value="Genomic_DNA"/>
</dbReference>
<evidence type="ECO:0000313" key="3">
    <source>
        <dbReference type="Proteomes" id="UP001224392"/>
    </source>
</evidence>
<evidence type="ECO:0000313" key="2">
    <source>
        <dbReference type="EMBL" id="GMG86733.1"/>
    </source>
</evidence>
<reference evidence="2 3" key="1">
    <citation type="submission" date="2023-04" db="EMBL/GenBank/DDBJ databases">
        <title>Marinobulbifer ophiurae gen. nov., sp. Nov., isolate from tissue of brittle star Ophioplocus japonicus.</title>
        <authorList>
            <person name="Kawano K."/>
            <person name="Sawayama S."/>
            <person name="Nakagawa S."/>
        </authorList>
    </citation>
    <scope>NUCLEOTIDE SEQUENCE [LARGE SCALE GENOMIC DNA]</scope>
    <source>
        <strain evidence="2 3">NKW57</strain>
    </source>
</reference>
<dbReference type="RefSeq" id="WP_285763299.1">
    <property type="nucleotide sequence ID" value="NZ_BSYJ01000002.1"/>
</dbReference>
<dbReference type="Proteomes" id="UP001224392">
    <property type="component" value="Unassembled WGS sequence"/>
</dbReference>